<organism evidence="3 4">
    <name type="scientific">Mortierella hygrophila</name>
    <dbReference type="NCBI Taxonomy" id="979708"/>
    <lineage>
        <taxon>Eukaryota</taxon>
        <taxon>Fungi</taxon>
        <taxon>Fungi incertae sedis</taxon>
        <taxon>Mucoromycota</taxon>
        <taxon>Mortierellomycotina</taxon>
        <taxon>Mortierellomycetes</taxon>
        <taxon>Mortierellales</taxon>
        <taxon>Mortierellaceae</taxon>
        <taxon>Mortierella</taxon>
    </lineage>
</organism>
<feature type="chain" id="PRO_5040315252" evidence="2">
    <location>
        <begin position="32"/>
        <end position="160"/>
    </location>
</feature>
<evidence type="ECO:0000256" key="1">
    <source>
        <dbReference type="SAM" id="MobiDB-lite"/>
    </source>
</evidence>
<dbReference type="EMBL" id="JAAAXW010000070">
    <property type="protein sequence ID" value="KAF9545556.1"/>
    <property type="molecule type" value="Genomic_DNA"/>
</dbReference>
<evidence type="ECO:0000313" key="3">
    <source>
        <dbReference type="EMBL" id="KAF9545556.1"/>
    </source>
</evidence>
<comment type="caution">
    <text evidence="3">The sequence shown here is derived from an EMBL/GenBank/DDBJ whole genome shotgun (WGS) entry which is preliminary data.</text>
</comment>
<accession>A0A9P6F9G0</accession>
<protein>
    <submittedName>
        <fullName evidence="3">Uncharacterized protein</fullName>
    </submittedName>
</protein>
<feature type="signal peptide" evidence="2">
    <location>
        <begin position="1"/>
        <end position="31"/>
    </location>
</feature>
<evidence type="ECO:0000313" key="4">
    <source>
        <dbReference type="Proteomes" id="UP000723463"/>
    </source>
</evidence>
<dbReference type="Proteomes" id="UP000723463">
    <property type="component" value="Unassembled WGS sequence"/>
</dbReference>
<gene>
    <name evidence="3" type="ORF">EC957_010865</name>
</gene>
<proteinExistence type="predicted"/>
<reference evidence="3" key="1">
    <citation type="journal article" date="2020" name="Fungal Divers.">
        <title>Resolving the Mortierellaceae phylogeny through synthesis of multi-gene phylogenetics and phylogenomics.</title>
        <authorList>
            <person name="Vandepol N."/>
            <person name="Liber J."/>
            <person name="Desiro A."/>
            <person name="Na H."/>
            <person name="Kennedy M."/>
            <person name="Barry K."/>
            <person name="Grigoriev I.V."/>
            <person name="Miller A.N."/>
            <person name="O'Donnell K."/>
            <person name="Stajich J.E."/>
            <person name="Bonito G."/>
        </authorList>
    </citation>
    <scope>NUCLEOTIDE SEQUENCE</scope>
    <source>
        <strain evidence="3">NRRL 2591</strain>
    </source>
</reference>
<keyword evidence="4" id="KW-1185">Reference proteome</keyword>
<name>A0A9P6F9G0_9FUNG</name>
<dbReference type="AlphaFoldDB" id="A0A9P6F9G0"/>
<feature type="region of interest" description="Disordered" evidence="1">
    <location>
        <begin position="127"/>
        <end position="151"/>
    </location>
</feature>
<keyword evidence="2" id="KW-0732">Signal</keyword>
<sequence length="160" mass="17325">MGPTTTAVTTLIPLTLLLFFTSLLLPTFTLAWTSNAYCCASFATFDEKIFYVEGGVASQGTGLPQFFSLDLTISGWKTSDPPYVLLSGGSGFAVAPSAAYHSMTVSPDGQRLTLWVQQNRAIFTYDGSRRRSGSQSDHSQRSPPSTARKSCSLLQIRPQV</sequence>
<evidence type="ECO:0000256" key="2">
    <source>
        <dbReference type="SAM" id="SignalP"/>
    </source>
</evidence>